<dbReference type="GO" id="GO:0009408">
    <property type="term" value="P:response to heat"/>
    <property type="evidence" value="ECO:0007669"/>
    <property type="project" value="InterPro"/>
</dbReference>
<feature type="non-terminal residue" evidence="6">
    <location>
        <position position="387"/>
    </location>
</feature>
<dbReference type="PANTHER" id="PTHR46733">
    <property type="entry name" value="26.5 KDA HEAT SHOCK PROTEIN, MITOCHONDRIAL"/>
    <property type="match status" value="1"/>
</dbReference>
<dbReference type="Pfam" id="PF00011">
    <property type="entry name" value="HSP20"/>
    <property type="match status" value="1"/>
</dbReference>
<evidence type="ECO:0000256" key="2">
    <source>
        <dbReference type="PROSITE-ProRule" id="PRU00285"/>
    </source>
</evidence>
<evidence type="ECO:0000313" key="6">
    <source>
        <dbReference type="EMBL" id="KAF5957158.1"/>
    </source>
</evidence>
<reference evidence="7" key="1">
    <citation type="journal article" date="2020" name="Nat. Commun.">
        <title>Genome assembly of wild tea tree DASZ reveals pedigree and selection history of tea varieties.</title>
        <authorList>
            <person name="Zhang W."/>
            <person name="Zhang Y."/>
            <person name="Qiu H."/>
            <person name="Guo Y."/>
            <person name="Wan H."/>
            <person name="Zhang X."/>
            <person name="Scossa F."/>
            <person name="Alseekh S."/>
            <person name="Zhang Q."/>
            <person name="Wang P."/>
            <person name="Xu L."/>
            <person name="Schmidt M.H."/>
            <person name="Jia X."/>
            <person name="Li D."/>
            <person name="Zhu A."/>
            <person name="Guo F."/>
            <person name="Chen W."/>
            <person name="Ni D."/>
            <person name="Usadel B."/>
            <person name="Fernie A.R."/>
            <person name="Wen W."/>
        </authorList>
    </citation>
    <scope>NUCLEOTIDE SEQUENCE [LARGE SCALE GENOMIC DNA]</scope>
    <source>
        <strain evidence="7">cv. G240</strain>
    </source>
</reference>
<name>A0A7J7HZ22_CAMSI</name>
<evidence type="ECO:0000256" key="1">
    <source>
        <dbReference type="ARBA" id="ARBA00023016"/>
    </source>
</evidence>
<feature type="compositionally biased region" description="Basic and acidic residues" evidence="4">
    <location>
        <begin position="204"/>
        <end position="215"/>
    </location>
</feature>
<organism evidence="6 7">
    <name type="scientific">Camellia sinensis</name>
    <name type="common">Tea plant</name>
    <name type="synonym">Thea sinensis</name>
    <dbReference type="NCBI Taxonomy" id="4442"/>
    <lineage>
        <taxon>Eukaryota</taxon>
        <taxon>Viridiplantae</taxon>
        <taxon>Streptophyta</taxon>
        <taxon>Embryophyta</taxon>
        <taxon>Tracheophyta</taxon>
        <taxon>Spermatophyta</taxon>
        <taxon>Magnoliopsida</taxon>
        <taxon>eudicotyledons</taxon>
        <taxon>Gunneridae</taxon>
        <taxon>Pentapetalae</taxon>
        <taxon>asterids</taxon>
        <taxon>Ericales</taxon>
        <taxon>Theaceae</taxon>
        <taxon>Camellia</taxon>
    </lineage>
</organism>
<feature type="compositionally biased region" description="Low complexity" evidence="4">
    <location>
        <begin position="172"/>
        <end position="181"/>
    </location>
</feature>
<comment type="similarity">
    <text evidence="2 3">Belongs to the small heat shock protein (HSP20) family.</text>
</comment>
<evidence type="ECO:0000259" key="5">
    <source>
        <dbReference type="PROSITE" id="PS01031"/>
    </source>
</evidence>
<sequence length="387" mass="42728">EKKKSKKSSEGHSHGSSGCLGIHCKSKLITSISEPLKRPKLQEQKASKLSISEDFWTTNTCEMDNSAVQSQGSISWNATYESLLGSNKPFRRPIPLPEMVDFLVDIWEQDGKSEVVVMMAALGRLGLKNVEQRVVCPWTTSSSCSLGRAMQKQRWGASDLMMRMLCTTNTTSTSSASASAAGAGGTDTGTGVDVKKSSSSSSSSEREVGREVSLSDREGRKKFKLFPKKQRRKGLWRNTSDHGDFVPALYEFFPPGLGDALLQATQNINKLFQNLTPSGLIGRVKEHDECYKLRFNLPGLGKEALKITVEDGVLTIKGEHKEEVEEGSDDEQYLSARSFGYFIDTCIVLPEDAMVDEIKAQMKDGVLTIIIPRTEKPKKEVKEVPIH</sequence>
<dbReference type="CDD" id="cd06464">
    <property type="entry name" value="ACD_sHsps-like"/>
    <property type="match status" value="1"/>
</dbReference>
<comment type="caution">
    <text evidence="6">The sequence shown here is derived from an EMBL/GenBank/DDBJ whole genome shotgun (WGS) entry which is preliminary data.</text>
</comment>
<dbReference type="EMBL" id="JACBKZ010000002">
    <property type="protein sequence ID" value="KAF5957158.1"/>
    <property type="molecule type" value="Genomic_DNA"/>
</dbReference>
<dbReference type="Gene3D" id="2.60.40.790">
    <property type="match status" value="1"/>
</dbReference>
<proteinExistence type="inferred from homology"/>
<feature type="region of interest" description="Disordered" evidence="4">
    <location>
        <begin position="172"/>
        <end position="215"/>
    </location>
</feature>
<dbReference type="PROSITE" id="PS01031">
    <property type="entry name" value="SHSP"/>
    <property type="match status" value="1"/>
</dbReference>
<keyword evidence="1" id="KW-0346">Stress response</keyword>
<dbReference type="Pfam" id="PF13259">
    <property type="entry name" value="clamp_Gag1-like"/>
    <property type="match status" value="1"/>
</dbReference>
<dbReference type="InterPro" id="IPR025124">
    <property type="entry name" value="Gag1-like_clamp"/>
</dbReference>
<protein>
    <recommendedName>
        <fullName evidence="5">SHSP domain-containing protein</fullName>
    </recommendedName>
</protein>
<feature type="domain" description="SHSP" evidence="5">
    <location>
        <begin position="270"/>
        <end position="387"/>
    </location>
</feature>
<evidence type="ECO:0000256" key="4">
    <source>
        <dbReference type="SAM" id="MobiDB-lite"/>
    </source>
</evidence>
<accession>A0A7J7HZ22</accession>
<evidence type="ECO:0000256" key="3">
    <source>
        <dbReference type="RuleBase" id="RU003616"/>
    </source>
</evidence>
<keyword evidence="7" id="KW-1185">Reference proteome</keyword>
<reference evidence="6 7" key="2">
    <citation type="submission" date="2020-07" db="EMBL/GenBank/DDBJ databases">
        <title>Genome assembly of wild tea tree DASZ reveals pedigree and selection history of tea varieties.</title>
        <authorList>
            <person name="Zhang W."/>
        </authorList>
    </citation>
    <scope>NUCLEOTIDE SEQUENCE [LARGE SCALE GENOMIC DNA]</scope>
    <source>
        <strain evidence="7">cv. G240</strain>
        <tissue evidence="6">Leaf</tissue>
    </source>
</reference>
<gene>
    <name evidence="6" type="ORF">HYC85_004383</name>
</gene>
<dbReference type="Proteomes" id="UP000593564">
    <property type="component" value="Unassembled WGS sequence"/>
</dbReference>
<dbReference type="AlphaFoldDB" id="A0A7J7HZ22"/>
<dbReference type="InterPro" id="IPR008978">
    <property type="entry name" value="HSP20-like_chaperone"/>
</dbReference>
<dbReference type="PANTHER" id="PTHR46733:SF3">
    <property type="entry name" value="26.5 KDA HEAT SHOCK PROTEIN, MITOCHONDRIAL"/>
    <property type="match status" value="1"/>
</dbReference>
<dbReference type="SUPFAM" id="SSF49764">
    <property type="entry name" value="HSP20-like chaperones"/>
    <property type="match status" value="1"/>
</dbReference>
<dbReference type="InterPro" id="IPR044587">
    <property type="entry name" value="HSP21-like"/>
</dbReference>
<dbReference type="InterPro" id="IPR002068">
    <property type="entry name" value="A-crystallin/Hsp20_dom"/>
</dbReference>
<evidence type="ECO:0000313" key="7">
    <source>
        <dbReference type="Proteomes" id="UP000593564"/>
    </source>
</evidence>